<proteinExistence type="predicted"/>
<comment type="caution">
    <text evidence="1">The sequence shown here is derived from an EMBL/GenBank/DDBJ whole genome shotgun (WGS) entry which is preliminary data.</text>
</comment>
<organism evidence="1 2">
    <name type="scientific">Candidatus Desantisbacteria bacterium CG_4_10_14_0_8_um_filter_48_22</name>
    <dbReference type="NCBI Taxonomy" id="1974543"/>
    <lineage>
        <taxon>Bacteria</taxon>
        <taxon>Candidatus Desantisiibacteriota</taxon>
    </lineage>
</organism>
<feature type="non-terminal residue" evidence="1">
    <location>
        <position position="837"/>
    </location>
</feature>
<accession>A0A2M7SBH8</accession>
<evidence type="ECO:0000313" key="1">
    <source>
        <dbReference type="EMBL" id="PIZ16844.1"/>
    </source>
</evidence>
<name>A0A2M7SBH8_9BACT</name>
<dbReference type="Proteomes" id="UP000229307">
    <property type="component" value="Unassembled WGS sequence"/>
</dbReference>
<gene>
    <name evidence="1" type="ORF">COY52_05920</name>
</gene>
<reference evidence="2" key="1">
    <citation type="submission" date="2017-09" db="EMBL/GenBank/DDBJ databases">
        <title>Depth-based differentiation of microbial function through sediment-hosted aquifers and enrichment of novel symbionts in the deep terrestrial subsurface.</title>
        <authorList>
            <person name="Probst A.J."/>
            <person name="Ladd B."/>
            <person name="Jarett J.K."/>
            <person name="Geller-Mcgrath D.E."/>
            <person name="Sieber C.M.K."/>
            <person name="Emerson J.B."/>
            <person name="Anantharaman K."/>
            <person name="Thomas B.C."/>
            <person name="Malmstrom R."/>
            <person name="Stieglmeier M."/>
            <person name="Klingl A."/>
            <person name="Woyke T."/>
            <person name="Ryan C.M."/>
            <person name="Banfield J.F."/>
        </authorList>
    </citation>
    <scope>NUCLEOTIDE SEQUENCE [LARGE SCALE GENOMIC DNA]</scope>
</reference>
<dbReference type="EMBL" id="PFMR01000162">
    <property type="protein sequence ID" value="PIZ16844.1"/>
    <property type="molecule type" value="Genomic_DNA"/>
</dbReference>
<dbReference type="AlphaFoldDB" id="A0A2M7SBH8"/>
<evidence type="ECO:0000313" key="2">
    <source>
        <dbReference type="Proteomes" id="UP000229307"/>
    </source>
</evidence>
<protein>
    <submittedName>
        <fullName evidence="1">Uncharacterized protein</fullName>
    </submittedName>
</protein>
<sequence>MSIGARSRPPIFVAGGLTSVCFAADQVTNGLVTVGPVVKDGKTLGFYLEKAGTKISEVLFGSVGNITADSVKQDGNKLVFTGLKANPTPVLGPGSYVSVELLTNDEFPRVRFRLELVKFEKSLWEGVLDKVPFHFMVCSMPGSEIFHQRGWPLGTPVVEPYVILTDPGSGRTIGSNFNRNWSYDPPIGAYPVPVAGLWNVKEKKYVAYLFQEARSTDNTEKSISTTYCWEFQTAKEFFCLASKYANGYMDLNYPKDGDVLESHFRLIFNLNLPSEDDPNAFVLNYIHTTYADLIPGVPEINDMNWLPGNLRFKTPGRPSLSGLFHTVGEKDPFMKPGTIFSDGVSYIDPGIEFAYDTGKSTATLNSFKKKMEFLMEKAKKWKVGEDECVFWQLPIEGEWWPNFGKGVETMHNVWGVQEARAFLEVYKCEKDPKYLPYVDGTTRWLKHMLYTRNCYPDVTAAMFAWSGGPIVSYLLRYYYVFRDAPDVEHKALADLAYKLARSYAYRYLPIWTTDNDKADNLDSAFFCEPNAGVPWLGAACSNEVWINAYMAAVAYVATGDPLFGYYLRGMLERWHDLYKDLAKPKPQAYGSADLTERFGLYDGAPQVKGTRANYGGLWGGFEAICYPLAGSKMRVLCGEKAAMAFDQGGVETNFRDYRYYGSGNFSFTVASTLSEPCAVSITFPYFKLSGKPVYVINKGQKKALVEDTDFKVYKFSPDSMFVGGVSNGDIVAVGDWNPDVKPLSCSVGKTHKVEKQITIERDGYSAANIAKSCNTGIKEDWGDPGTMAGYVPGITFLWGVPFYLVPGSDNAGKVAVRNAVAKVDISCQRLFFLVSNP</sequence>